<organism evidence="1 2">
    <name type="scientific">Papaver somniferum</name>
    <name type="common">Opium poppy</name>
    <dbReference type="NCBI Taxonomy" id="3469"/>
    <lineage>
        <taxon>Eukaryota</taxon>
        <taxon>Viridiplantae</taxon>
        <taxon>Streptophyta</taxon>
        <taxon>Embryophyta</taxon>
        <taxon>Tracheophyta</taxon>
        <taxon>Spermatophyta</taxon>
        <taxon>Magnoliopsida</taxon>
        <taxon>Ranunculales</taxon>
        <taxon>Papaveraceae</taxon>
        <taxon>Papaveroideae</taxon>
        <taxon>Papaver</taxon>
    </lineage>
</organism>
<dbReference type="Gramene" id="RZC50153">
    <property type="protein sequence ID" value="RZC50153"/>
    <property type="gene ID" value="C5167_018580"/>
</dbReference>
<keyword evidence="2" id="KW-1185">Reference proteome</keyword>
<gene>
    <name evidence="1" type="ORF">C5167_018580</name>
</gene>
<evidence type="ECO:0000313" key="1">
    <source>
        <dbReference type="EMBL" id="RZC50153.1"/>
    </source>
</evidence>
<sequence length="28" mass="3126">MEVVTAAHENCVRYAIDIANEKYALMGL</sequence>
<evidence type="ECO:0000313" key="2">
    <source>
        <dbReference type="Proteomes" id="UP000316621"/>
    </source>
</evidence>
<dbReference type="EMBL" id="CM010716">
    <property type="protein sequence ID" value="RZC50153.1"/>
    <property type="molecule type" value="Genomic_DNA"/>
</dbReference>
<dbReference type="AlphaFoldDB" id="A0A4Y7IMN3"/>
<dbReference type="Proteomes" id="UP000316621">
    <property type="component" value="Chromosome 2"/>
</dbReference>
<reference evidence="1 2" key="1">
    <citation type="journal article" date="2018" name="Science">
        <title>The opium poppy genome and morphinan production.</title>
        <authorList>
            <person name="Guo L."/>
            <person name="Winzer T."/>
            <person name="Yang X."/>
            <person name="Li Y."/>
            <person name="Ning Z."/>
            <person name="He Z."/>
            <person name="Teodor R."/>
            <person name="Lu Y."/>
            <person name="Bowser T.A."/>
            <person name="Graham I.A."/>
            <person name="Ye K."/>
        </authorList>
    </citation>
    <scope>NUCLEOTIDE SEQUENCE [LARGE SCALE GENOMIC DNA]</scope>
    <source>
        <strain evidence="2">cv. HN1</strain>
        <tissue evidence="1">Leaves</tissue>
    </source>
</reference>
<name>A0A4Y7IMN3_PAPSO</name>
<accession>A0A4Y7IMN3</accession>
<protein>
    <submittedName>
        <fullName evidence="1">Uncharacterized protein</fullName>
    </submittedName>
</protein>
<proteinExistence type="predicted"/>